<dbReference type="SUPFAM" id="SSF53092">
    <property type="entry name" value="Creatinase/prolidase N-terminal domain"/>
    <property type="match status" value="1"/>
</dbReference>
<dbReference type="InterPro" id="IPR000994">
    <property type="entry name" value="Pept_M24"/>
</dbReference>
<protein>
    <submittedName>
        <fullName evidence="5">Xaa-Pro peptidase family protein</fullName>
    </submittedName>
</protein>
<dbReference type="PRINTS" id="PR00599">
    <property type="entry name" value="MAPEPTIDASE"/>
</dbReference>
<dbReference type="Gene3D" id="3.40.350.10">
    <property type="entry name" value="Creatinase/prolidase N-terminal domain"/>
    <property type="match status" value="1"/>
</dbReference>
<keyword evidence="6" id="KW-1185">Reference proteome</keyword>
<dbReference type="InterPro" id="IPR001131">
    <property type="entry name" value="Peptidase_M24B_aminopep-P_CS"/>
</dbReference>
<feature type="domain" description="Peptidase M24" evidence="3">
    <location>
        <begin position="152"/>
        <end position="355"/>
    </location>
</feature>
<comment type="caution">
    <text evidence="5">The sequence shown here is derived from an EMBL/GenBank/DDBJ whole genome shotgun (WGS) entry which is preliminary data.</text>
</comment>
<dbReference type="Gene3D" id="3.90.230.10">
    <property type="entry name" value="Creatinase/methionine aminopeptidase superfamily"/>
    <property type="match status" value="1"/>
</dbReference>
<dbReference type="InterPro" id="IPR029149">
    <property type="entry name" value="Creatin/AminoP/Spt16_N"/>
</dbReference>
<evidence type="ECO:0000313" key="5">
    <source>
        <dbReference type="EMBL" id="GAA4739917.1"/>
    </source>
</evidence>
<dbReference type="Pfam" id="PF00557">
    <property type="entry name" value="Peptidase_M24"/>
    <property type="match status" value="1"/>
</dbReference>
<dbReference type="RefSeq" id="WP_345312289.1">
    <property type="nucleotide sequence ID" value="NZ_BAABIE010000002.1"/>
</dbReference>
<dbReference type="InterPro" id="IPR001714">
    <property type="entry name" value="Pept_M24_MAP"/>
</dbReference>
<reference evidence="6" key="1">
    <citation type="journal article" date="2019" name="Int. J. Syst. Evol. Microbiol.">
        <title>The Global Catalogue of Microorganisms (GCM) 10K type strain sequencing project: providing services to taxonomists for standard genome sequencing and annotation.</title>
        <authorList>
            <consortium name="The Broad Institute Genomics Platform"/>
            <consortium name="The Broad Institute Genome Sequencing Center for Infectious Disease"/>
            <person name="Wu L."/>
            <person name="Ma J."/>
        </authorList>
    </citation>
    <scope>NUCLEOTIDE SEQUENCE [LARGE SCALE GENOMIC DNA]</scope>
    <source>
        <strain evidence="6">JCM 18077</strain>
    </source>
</reference>
<organism evidence="5 6">
    <name type="scientific">Gordonia alkaliphila</name>
    <dbReference type="NCBI Taxonomy" id="1053547"/>
    <lineage>
        <taxon>Bacteria</taxon>
        <taxon>Bacillati</taxon>
        <taxon>Actinomycetota</taxon>
        <taxon>Actinomycetes</taxon>
        <taxon>Mycobacteriales</taxon>
        <taxon>Gordoniaceae</taxon>
        <taxon>Gordonia</taxon>
    </lineage>
</organism>
<evidence type="ECO:0000259" key="4">
    <source>
        <dbReference type="Pfam" id="PF01321"/>
    </source>
</evidence>
<evidence type="ECO:0000313" key="6">
    <source>
        <dbReference type="Proteomes" id="UP001500822"/>
    </source>
</evidence>
<dbReference type="SUPFAM" id="SSF55920">
    <property type="entry name" value="Creatinase/aminopeptidase"/>
    <property type="match status" value="1"/>
</dbReference>
<dbReference type="Proteomes" id="UP001500822">
    <property type="component" value="Unassembled WGS sequence"/>
</dbReference>
<sequence length="372" mass="38679">MRVAPDTVPDHPTRRAAVAAALAAHDADAVVVSDLTNVRYLTGFTGSNAAVLIWRDDPSRDRIATDGRYTAQVAEQSPDLEAMLARDTIGALVERAGAAGTAVRVAFEADAVTVGDFGELCTAVEASPVELVPVRGLVQALREVKDAGETALVEAACRIGDEALAALVERGAVAPGRTEREVARDLEWEMYARGAAAIAFETIVAAGPNSAVPHHRPTSDVLAAGDFVKIDFGAVVDGYHSDMTRTAVLGEPAPWQREIYEIVRQAQAAGRAALVPGAALAEIDAAAREVIAASGYGEQYVHGLGHGVGLEIHEAPGIGSAARGTLRDGAIVTVEPGIYLPGRGGVRIEDTLVVSDAGPRSLTNAPRALLIL</sequence>
<gene>
    <name evidence="5" type="ORF">GCM10023217_04760</name>
</gene>
<evidence type="ECO:0000259" key="3">
    <source>
        <dbReference type="Pfam" id="PF00557"/>
    </source>
</evidence>
<dbReference type="Pfam" id="PF01321">
    <property type="entry name" value="Creatinase_N"/>
    <property type="match status" value="1"/>
</dbReference>
<proteinExistence type="predicted"/>
<dbReference type="InterPro" id="IPR000587">
    <property type="entry name" value="Creatinase_N"/>
</dbReference>
<keyword evidence="1" id="KW-0479">Metal-binding</keyword>
<dbReference type="PANTHER" id="PTHR46112">
    <property type="entry name" value="AMINOPEPTIDASE"/>
    <property type="match status" value="1"/>
</dbReference>
<evidence type="ECO:0000256" key="1">
    <source>
        <dbReference type="ARBA" id="ARBA00022723"/>
    </source>
</evidence>
<accession>A0ABP8YX41</accession>
<evidence type="ECO:0000256" key="2">
    <source>
        <dbReference type="ARBA" id="ARBA00022801"/>
    </source>
</evidence>
<dbReference type="PROSITE" id="PS00491">
    <property type="entry name" value="PROLINE_PEPTIDASE"/>
    <property type="match status" value="1"/>
</dbReference>
<feature type="domain" description="Creatinase N-terminal" evidence="4">
    <location>
        <begin position="14"/>
        <end position="144"/>
    </location>
</feature>
<dbReference type="InterPro" id="IPR050659">
    <property type="entry name" value="Peptidase_M24B"/>
</dbReference>
<keyword evidence="2" id="KW-0378">Hydrolase</keyword>
<dbReference type="EMBL" id="BAABIE010000002">
    <property type="protein sequence ID" value="GAA4739917.1"/>
    <property type="molecule type" value="Genomic_DNA"/>
</dbReference>
<dbReference type="InterPro" id="IPR036005">
    <property type="entry name" value="Creatinase/aminopeptidase-like"/>
</dbReference>
<name>A0ABP8YX41_9ACTN</name>
<dbReference type="PANTHER" id="PTHR46112:SF8">
    <property type="entry name" value="CYTOPLASMIC PEPTIDASE PEPQ-RELATED"/>
    <property type="match status" value="1"/>
</dbReference>